<accession>A0A0F7SGB8</accession>
<evidence type="ECO:0000313" key="2">
    <source>
        <dbReference type="EMBL" id="CDZ97926.1"/>
    </source>
</evidence>
<evidence type="ECO:0000256" key="1">
    <source>
        <dbReference type="SAM" id="MobiDB-lite"/>
    </source>
</evidence>
<feature type="region of interest" description="Disordered" evidence="1">
    <location>
        <begin position="445"/>
        <end position="471"/>
    </location>
</feature>
<feature type="compositionally biased region" description="Polar residues" evidence="1">
    <location>
        <begin position="780"/>
        <end position="789"/>
    </location>
</feature>
<reference evidence="2" key="1">
    <citation type="submission" date="2014-08" db="EMBL/GenBank/DDBJ databases">
        <authorList>
            <person name="Sharma Rahul"/>
            <person name="Thines Marco"/>
        </authorList>
    </citation>
    <scope>NUCLEOTIDE SEQUENCE</scope>
</reference>
<dbReference type="AlphaFoldDB" id="A0A0F7SGB8"/>
<name>A0A0F7SGB8_PHARH</name>
<organism evidence="2">
    <name type="scientific">Phaffia rhodozyma</name>
    <name type="common">Yeast</name>
    <name type="synonym">Xanthophyllomyces dendrorhous</name>
    <dbReference type="NCBI Taxonomy" id="264483"/>
    <lineage>
        <taxon>Eukaryota</taxon>
        <taxon>Fungi</taxon>
        <taxon>Dikarya</taxon>
        <taxon>Basidiomycota</taxon>
        <taxon>Agaricomycotina</taxon>
        <taxon>Tremellomycetes</taxon>
        <taxon>Cystofilobasidiales</taxon>
        <taxon>Mrakiaceae</taxon>
        <taxon>Phaffia</taxon>
    </lineage>
</organism>
<protein>
    <submittedName>
        <fullName evidence="2">Uncharacterized protein</fullName>
    </submittedName>
</protein>
<sequence>MSLEIIRSYATSHICQDHEQFTNDAIYRLLTEELCPISLNHYPETILVNPNESIELIPGVLRTLREKIDMKDNEKWDEVWDVPRKAIDLIMSVQRGLKRSRRVDGKLTDLGVRPDSFVRSVSPPPSPVLSKRALRETPKIGCFATSNSQDLSGRQTKTFLRALDLIEPYNKLGTEALKLDSEDVLDVRLSLSEKTADHVRSLLSSLPKIPKSGKKNSKRNPILESAKDRARTLEVVMNPIWAQERHDQLIHEKESTCSMSPPIFPRRLDSVCYNSRDNVDGSTVLPTTLGQIGDCIISTAKLAGLDSPQGLGKMMEDPFSMEALDEFMHVPPIPSDITFSPPSSDPELGAGFVWPINMSTEPHVVRDGEVDDLIEPPIFPRALELETHRDHDIQKWPKSLSEILANFKNQDDETSLQDEFSSTPTPRSRIVDKFKLDILGSDQDNRPASLAVSPSLTGQASPTEELHNPNDHTDLFALSSDDLVHELLGLLHEGDVSTLIGSTDGWLEEFGPTIGRGHDTFPNSVEFEGGGPSTIFGAAGIINKAFRGSTIIWAYFSLCRVELEDNIILSRTESRPPDPLCLSQELNGFIYTRKETELQGPDTGDLAHQVSGYGAEPAVEPTVLDTSRINQPVNQVISLRHDKRPRLIDNHKSLLSNVVDDPTPSQLFRPVTPPISPNLLHIVSDDSEAQVQETPLKTQSFQTDHSCADPENISFDDEVDQKDLDMFPIPERLINFQMSERLSYLSPLSHFLSTRNKHFTAVEQVSTRTSPKRSERSDEQSPSNQNLSESAPEEMVKMPQNLAEFEGFSTDQTGRILDEEEVWYHCIGGQKLLQNRRAYRSLEKSFILPHYRSHPTLSREANSSISIGLDLILTTLTAATIYPLQILPSILSQIPKLAEHLQSRYDNLYVILTIPADRETEVWTPLVISSIGKARRAIAMQGLDLNMEEGLKVKIGWVRENGLGDLLRSLLESSSTSPSKMGCLGDSWLAPWEYTNDCDEASWEEMESSLASFNRMNPFSAAWILALMNLDEFLDMDSLERVDSFGPLFGVRRMERQSEFIASRRLTLPSEDSTPSLPLSSPPSFSNMPFDNHYPYEKRVTGHPRLYSHWQDQNLEEMCDILEEDEY</sequence>
<dbReference type="EMBL" id="LN483249">
    <property type="protein sequence ID" value="CDZ97926.1"/>
    <property type="molecule type" value="Genomic_DNA"/>
</dbReference>
<proteinExistence type="predicted"/>
<feature type="region of interest" description="Disordered" evidence="1">
    <location>
        <begin position="762"/>
        <end position="796"/>
    </location>
</feature>
<feature type="compositionally biased region" description="Polar residues" evidence="1">
    <location>
        <begin position="452"/>
        <end position="462"/>
    </location>
</feature>